<accession>A0ABV7ISR4</accession>
<dbReference type="RefSeq" id="WP_379510358.1">
    <property type="nucleotide sequence ID" value="NZ_JBHRTQ010000010.1"/>
</dbReference>
<dbReference type="Proteomes" id="UP001595604">
    <property type="component" value="Unassembled WGS sequence"/>
</dbReference>
<evidence type="ECO:0000313" key="1">
    <source>
        <dbReference type="EMBL" id="MFC3174982.1"/>
    </source>
</evidence>
<evidence type="ECO:0000313" key="2">
    <source>
        <dbReference type="Proteomes" id="UP001595604"/>
    </source>
</evidence>
<keyword evidence="2" id="KW-1185">Reference proteome</keyword>
<proteinExistence type="predicted"/>
<sequence length="327" mass="35355">MTYQFRALAAQAQADGRITAEEILGLRRDGWADGRIEPAEAEAIFVLNDHLAERTGEWADFFVEAITQYLVAGGSPRGFIGEDQAEWLIARLDCDGRVDSLAELELLATLFDKAESVPERLKAYALAQIEQAVLTGTGPTRDGGALGSSAQGGACITPAECRLLKRYIYSFTSDSPGGVSRAEAEMLFRLKDATLGADNAPEWADLFVKAVANHLMAHNRFQQLSADRARALDSFMNDATPRLGAFFGRMGKSDLGGNFREAARGVLGFGRKGAPDGSGRDLAGEVAADQRITETEDAWLQGQVDANHELDVLDKALLRFIAEAERG</sequence>
<gene>
    <name evidence="1" type="ORF">ACFOD9_12050</name>
</gene>
<protein>
    <submittedName>
        <fullName evidence="1">Uncharacterized protein</fullName>
    </submittedName>
</protein>
<dbReference type="EMBL" id="JBHRTQ010000010">
    <property type="protein sequence ID" value="MFC3174982.1"/>
    <property type="molecule type" value="Genomic_DNA"/>
</dbReference>
<reference evidence="2" key="1">
    <citation type="journal article" date="2019" name="Int. J. Syst. Evol. Microbiol.">
        <title>The Global Catalogue of Microorganisms (GCM) 10K type strain sequencing project: providing services to taxonomists for standard genome sequencing and annotation.</title>
        <authorList>
            <consortium name="The Broad Institute Genomics Platform"/>
            <consortium name="The Broad Institute Genome Sequencing Center for Infectious Disease"/>
            <person name="Wu L."/>
            <person name="Ma J."/>
        </authorList>
    </citation>
    <scope>NUCLEOTIDE SEQUENCE [LARGE SCALE GENOMIC DNA]</scope>
    <source>
        <strain evidence="2">KCTC 42984</strain>
    </source>
</reference>
<comment type="caution">
    <text evidence="1">The sequence shown here is derived from an EMBL/GenBank/DDBJ whole genome shotgun (WGS) entry which is preliminary data.</text>
</comment>
<organism evidence="1 2">
    <name type="scientific">Novosphingobium bradum</name>
    <dbReference type="NCBI Taxonomy" id="1737444"/>
    <lineage>
        <taxon>Bacteria</taxon>
        <taxon>Pseudomonadati</taxon>
        <taxon>Pseudomonadota</taxon>
        <taxon>Alphaproteobacteria</taxon>
        <taxon>Sphingomonadales</taxon>
        <taxon>Sphingomonadaceae</taxon>
        <taxon>Novosphingobium</taxon>
    </lineage>
</organism>
<name>A0ABV7ISR4_9SPHN</name>